<keyword evidence="2" id="KW-1185">Reference proteome</keyword>
<organism evidence="1 2">
    <name type="scientific">Phaeovibrio sulfidiphilus</name>
    <dbReference type="NCBI Taxonomy" id="1220600"/>
    <lineage>
        <taxon>Bacteria</taxon>
        <taxon>Pseudomonadati</taxon>
        <taxon>Pseudomonadota</taxon>
        <taxon>Alphaproteobacteria</taxon>
        <taxon>Rhodospirillales</taxon>
        <taxon>Rhodospirillaceae</taxon>
        <taxon>Phaeovibrio</taxon>
    </lineage>
</organism>
<protein>
    <submittedName>
        <fullName evidence="1">Uncharacterized protein</fullName>
    </submittedName>
</protein>
<dbReference type="InterPro" id="IPR011050">
    <property type="entry name" value="Pectin_lyase_fold/virulence"/>
</dbReference>
<dbReference type="RefSeq" id="WP_197975038.1">
    <property type="nucleotide sequence ID" value="NZ_JACZHT010000022.1"/>
</dbReference>
<evidence type="ECO:0000313" key="2">
    <source>
        <dbReference type="Proteomes" id="UP000631034"/>
    </source>
</evidence>
<dbReference type="AlphaFoldDB" id="A0A8J7CFP3"/>
<dbReference type="Proteomes" id="UP000631034">
    <property type="component" value="Unassembled WGS sequence"/>
</dbReference>
<evidence type="ECO:0000313" key="1">
    <source>
        <dbReference type="EMBL" id="MBE1238014.1"/>
    </source>
</evidence>
<comment type="caution">
    <text evidence="1">The sequence shown here is derived from an EMBL/GenBank/DDBJ whole genome shotgun (WGS) entry which is preliminary data.</text>
</comment>
<dbReference type="EMBL" id="JACZHT010000022">
    <property type="protein sequence ID" value="MBE1238014.1"/>
    <property type="molecule type" value="Genomic_DNA"/>
</dbReference>
<dbReference type="InterPro" id="IPR012332">
    <property type="entry name" value="Autotransporter_pectin_lyase_C"/>
</dbReference>
<dbReference type="SUPFAM" id="SSF51126">
    <property type="entry name" value="Pectin lyase-like"/>
    <property type="match status" value="1"/>
</dbReference>
<accession>A0A8J7CFP3</accession>
<gene>
    <name evidence="1" type="ORF">IHV25_10240</name>
</gene>
<name>A0A8J7CFP3_9PROT</name>
<dbReference type="Gene3D" id="2.160.20.20">
    <property type="match status" value="1"/>
</dbReference>
<reference evidence="1" key="1">
    <citation type="submission" date="2020-10" db="EMBL/GenBank/DDBJ databases">
        <title>Genome sequence of the unusual species of purple photosynthetic bacteria, Phaeovibrio sulfidiphilus DSM 23193, type strain.</title>
        <authorList>
            <person name="Kyndt J.A."/>
            <person name="Meyer T.E."/>
        </authorList>
    </citation>
    <scope>NUCLEOTIDE SEQUENCE</scope>
    <source>
        <strain evidence="1">DSM 23193</strain>
    </source>
</reference>
<sequence length="188" mass="19229">MKLSFANGYDIAGGAKMTVKGGAIEGNIVNAGTFVFDIGAGKALAYRDTMSGGGKVFKEGDGKILLSGDHSGATGPFTLNGGTLGGAFTWGGGLILGNNGTTVAPGTSDTVGTLSVNRFNTNGKTFTLEVRVMADRSDLLEVRKGDVSVPDGSTLKVVKAIGSGWASEKIYTVLVARENGKKVEGTFK</sequence>
<proteinExistence type="predicted"/>
<feature type="non-terminal residue" evidence="1">
    <location>
        <position position="188"/>
    </location>
</feature>